<gene>
    <name evidence="1" type="ORF">NQZ67_16050</name>
</gene>
<evidence type="ECO:0000313" key="1">
    <source>
        <dbReference type="EMBL" id="MCR2805400.1"/>
    </source>
</evidence>
<dbReference type="EMBL" id="JANIPJ010000011">
    <property type="protein sequence ID" value="MCR2805400.1"/>
    <property type="molecule type" value="Genomic_DNA"/>
</dbReference>
<comment type="caution">
    <text evidence="1">The sequence shown here is derived from an EMBL/GenBank/DDBJ whole genome shotgun (WGS) entry which is preliminary data.</text>
</comment>
<proteinExistence type="predicted"/>
<protein>
    <submittedName>
        <fullName evidence="1">Uncharacterized protein</fullName>
    </submittedName>
</protein>
<sequence>MAHEMKIGFYTRGNSIEREIQLSHLVAYAVIRKISPEEIVYYEDDPTDFRSLIFLIRYPIIKTLVLIDLNQNIRLNNEGSDLLSLINQLYKIEIIDLSKV</sequence>
<organism evidence="1 2">
    <name type="scientific">Paenibacillus soyae</name>
    <dbReference type="NCBI Taxonomy" id="2969249"/>
    <lineage>
        <taxon>Bacteria</taxon>
        <taxon>Bacillati</taxon>
        <taxon>Bacillota</taxon>
        <taxon>Bacilli</taxon>
        <taxon>Bacillales</taxon>
        <taxon>Paenibacillaceae</taxon>
        <taxon>Paenibacillus</taxon>
    </lineage>
</organism>
<name>A0A9X2S9U5_9BACL</name>
<dbReference type="RefSeq" id="WP_257447784.1">
    <property type="nucleotide sequence ID" value="NZ_JANIPJ010000011.1"/>
</dbReference>
<accession>A0A9X2S9U5</accession>
<reference evidence="1" key="1">
    <citation type="submission" date="2022-08" db="EMBL/GenBank/DDBJ databases">
        <title>The genomic sequence of strain Paenibacillus sp. SCIV0701.</title>
        <authorList>
            <person name="Zhao H."/>
        </authorList>
    </citation>
    <scope>NUCLEOTIDE SEQUENCE</scope>
    <source>
        <strain evidence="1">SCIV0701</strain>
    </source>
</reference>
<keyword evidence="2" id="KW-1185">Reference proteome</keyword>
<dbReference type="AlphaFoldDB" id="A0A9X2S9U5"/>
<evidence type="ECO:0000313" key="2">
    <source>
        <dbReference type="Proteomes" id="UP001141950"/>
    </source>
</evidence>
<dbReference type="Proteomes" id="UP001141950">
    <property type="component" value="Unassembled WGS sequence"/>
</dbReference>